<gene>
    <name evidence="2" type="ORF">NCTC10252_00204</name>
</gene>
<proteinExistence type="predicted"/>
<evidence type="ECO:0000313" key="2">
    <source>
        <dbReference type="EMBL" id="SUF55035.1"/>
    </source>
</evidence>
<name>A0A379QFA5_SALER</name>
<keyword evidence="1" id="KW-1133">Transmembrane helix</keyword>
<dbReference type="EMBL" id="UGWP01000003">
    <property type="protein sequence ID" value="SUF55035.1"/>
    <property type="molecule type" value="Genomic_DNA"/>
</dbReference>
<reference evidence="2 3" key="1">
    <citation type="submission" date="2018-06" db="EMBL/GenBank/DDBJ databases">
        <authorList>
            <consortium name="Pathogen Informatics"/>
            <person name="Doyle S."/>
        </authorList>
    </citation>
    <scope>NUCLEOTIDE SEQUENCE [LARGE SCALE GENOMIC DNA]</scope>
    <source>
        <strain evidence="2 3">NCTC10252</strain>
    </source>
</reference>
<sequence>MVPNKFRQVQEDRGGRFSIILSAGCTVCMIVSFTGWFVDHETVHTCSLWYRENMWRQNTTERSWQT</sequence>
<evidence type="ECO:0000256" key="1">
    <source>
        <dbReference type="SAM" id="Phobius"/>
    </source>
</evidence>
<accession>A0A379QFA5</accession>
<keyword evidence="1" id="KW-0472">Membrane</keyword>
<dbReference type="Proteomes" id="UP000254597">
    <property type="component" value="Unassembled WGS sequence"/>
</dbReference>
<keyword evidence="1" id="KW-0812">Transmembrane</keyword>
<feature type="transmembrane region" description="Helical" evidence="1">
    <location>
        <begin position="20"/>
        <end position="38"/>
    </location>
</feature>
<evidence type="ECO:0000313" key="3">
    <source>
        <dbReference type="Proteomes" id="UP000254597"/>
    </source>
</evidence>
<protein>
    <submittedName>
        <fullName evidence="2">Uncharacterized protein</fullName>
    </submittedName>
</protein>
<dbReference type="AlphaFoldDB" id="A0A379QFA5"/>
<organism evidence="2 3">
    <name type="scientific">Salmonella enterica</name>
    <name type="common">Salmonella choleraesuis</name>
    <dbReference type="NCBI Taxonomy" id="28901"/>
    <lineage>
        <taxon>Bacteria</taxon>
        <taxon>Pseudomonadati</taxon>
        <taxon>Pseudomonadota</taxon>
        <taxon>Gammaproteobacteria</taxon>
        <taxon>Enterobacterales</taxon>
        <taxon>Enterobacteriaceae</taxon>
        <taxon>Salmonella</taxon>
    </lineage>
</organism>